<proteinExistence type="predicted"/>
<organism evidence="2 3">
    <name type="scientific">Succiniclasticum ruminis</name>
    <dbReference type="NCBI Taxonomy" id="40841"/>
    <lineage>
        <taxon>Bacteria</taxon>
        <taxon>Bacillati</taxon>
        <taxon>Bacillota</taxon>
        <taxon>Negativicutes</taxon>
        <taxon>Acidaminococcales</taxon>
        <taxon>Acidaminococcaceae</taxon>
        <taxon>Succiniclasticum</taxon>
    </lineage>
</organism>
<keyword evidence="3" id="KW-1185">Reference proteome</keyword>
<accession>A0A1G6HPK3</accession>
<protein>
    <recommendedName>
        <fullName evidence="4">ISXO2-like transposase domain-containing protein</fullName>
    </recommendedName>
</protein>
<gene>
    <name evidence="2" type="ORF">SAMN04487864_101149</name>
</gene>
<sequence length="331" mass="38391">MSRHGKSRKQTPWDSVEEKTPTQEFLQMHYVARYEQRHPTIRETGEASLINSYVPSKCPYCGSENFIRKGVDVNGIQRYKCICGQTFRPTTGTVFDSRKIPISEWMEYCLNIFRYVSLNADSWNNRNAFSTSKYWLEKLFLTLEGSQDNIVLEGTVWLDETYYSVLMKDRERDANGNLLRGLSRNQICIGVATDKRHTVCLIEGYGKPTQSHSYETFKTHIKPESTVIHDKESVHRKLIDKLSLKSQAYASKDLKGLADSENPLNPVNRIHNLLKMFLNAHSGFNREELQGYLNLYSFVINPPADHLEKVEKIIKMVFENPKSLRYRDQFG</sequence>
<name>A0A1G6HPK3_9FIRM</name>
<dbReference type="OrthoDB" id="9802985at2"/>
<reference evidence="3" key="1">
    <citation type="submission" date="2016-10" db="EMBL/GenBank/DDBJ databases">
        <authorList>
            <person name="Varghese N."/>
            <person name="Submissions S."/>
        </authorList>
    </citation>
    <scope>NUCLEOTIDE SEQUENCE [LARGE SCALE GENOMIC DNA]</scope>
    <source>
        <strain evidence="3">DSM 11005</strain>
    </source>
</reference>
<dbReference type="EMBL" id="FMYW01000001">
    <property type="protein sequence ID" value="SDB96209.1"/>
    <property type="molecule type" value="Genomic_DNA"/>
</dbReference>
<evidence type="ECO:0000313" key="2">
    <source>
        <dbReference type="EMBL" id="SDB96209.1"/>
    </source>
</evidence>
<evidence type="ECO:0008006" key="4">
    <source>
        <dbReference type="Google" id="ProtNLM"/>
    </source>
</evidence>
<evidence type="ECO:0000256" key="1">
    <source>
        <dbReference type="SAM" id="MobiDB-lite"/>
    </source>
</evidence>
<dbReference type="RefSeq" id="WP_093728927.1">
    <property type="nucleotide sequence ID" value="NZ_FMYW01000001.1"/>
</dbReference>
<feature type="region of interest" description="Disordered" evidence="1">
    <location>
        <begin position="1"/>
        <end position="20"/>
    </location>
</feature>
<dbReference type="AlphaFoldDB" id="A0A1G6HPK3"/>
<evidence type="ECO:0000313" key="3">
    <source>
        <dbReference type="Proteomes" id="UP000198943"/>
    </source>
</evidence>
<dbReference type="Proteomes" id="UP000198943">
    <property type="component" value="Unassembled WGS sequence"/>
</dbReference>